<keyword evidence="2 9" id="KW-0547">Nucleotide-binding</keyword>
<dbReference type="InterPro" id="IPR036390">
    <property type="entry name" value="WH_DNA-bd_sf"/>
</dbReference>
<dbReference type="GO" id="GO:0006281">
    <property type="term" value="P:DNA repair"/>
    <property type="evidence" value="ECO:0007669"/>
    <property type="project" value="UniProtKB-UniRule"/>
</dbReference>
<dbReference type="InterPro" id="IPR041445">
    <property type="entry name" value="AAA_lid_4"/>
</dbReference>
<feature type="region of interest" description="Head domain (RuvB-H)" evidence="9">
    <location>
        <begin position="256"/>
        <end position="339"/>
    </location>
</feature>
<dbReference type="InterPro" id="IPR008823">
    <property type="entry name" value="RuvB_wg_C"/>
</dbReference>
<feature type="binding site" evidence="9">
    <location>
        <position position="67"/>
    </location>
    <ligand>
        <name>ATP</name>
        <dbReference type="ChEBI" id="CHEBI:30616"/>
    </ligand>
</feature>
<dbReference type="GO" id="GO:0048476">
    <property type="term" value="C:Holliday junction resolvase complex"/>
    <property type="evidence" value="ECO:0007669"/>
    <property type="project" value="UniProtKB-UniRule"/>
</dbReference>
<evidence type="ECO:0000259" key="10">
    <source>
        <dbReference type="SMART" id="SM00382"/>
    </source>
</evidence>
<feature type="binding site" evidence="9">
    <location>
        <position position="172"/>
    </location>
    <ligand>
        <name>ATP</name>
        <dbReference type="ChEBI" id="CHEBI:30616"/>
    </ligand>
</feature>
<keyword evidence="7 9" id="KW-0233">DNA recombination</keyword>
<dbReference type="EMBL" id="MHWW01000011">
    <property type="protein sequence ID" value="OHB14994.1"/>
    <property type="molecule type" value="Genomic_DNA"/>
</dbReference>
<feature type="binding site" evidence="9">
    <location>
        <position position="66"/>
    </location>
    <ligand>
        <name>ATP</name>
        <dbReference type="ChEBI" id="CHEBI:30616"/>
    </ligand>
</feature>
<comment type="subunit">
    <text evidence="9">Homohexamer. Forms an RuvA(8)-RuvB(12)-Holliday junction (HJ) complex. HJ DNA is sandwiched between 2 RuvA tetramers; dsDNA enters through RuvA and exits via RuvB. An RuvB hexamer assembles on each DNA strand where it exits the tetramer. Each RuvB hexamer is contacted by two RuvA subunits (via domain III) on 2 adjacent RuvB subunits; this complex drives branch migration. In the full resolvosome a probable DNA-RuvA(4)-RuvB(12)-RuvC(2) complex forms which resolves the HJ.</text>
</comment>
<dbReference type="SMART" id="SM00382">
    <property type="entry name" value="AAA"/>
    <property type="match status" value="1"/>
</dbReference>
<accession>A0A1G2V038</accession>
<dbReference type="InterPro" id="IPR036388">
    <property type="entry name" value="WH-like_DNA-bd_sf"/>
</dbReference>
<keyword evidence="5 9" id="KW-0067">ATP-binding</keyword>
<evidence type="ECO:0000256" key="6">
    <source>
        <dbReference type="ARBA" id="ARBA00023125"/>
    </source>
</evidence>
<feature type="binding site" evidence="9">
    <location>
        <position position="22"/>
    </location>
    <ligand>
        <name>ATP</name>
        <dbReference type="ChEBI" id="CHEBI:30616"/>
    </ligand>
</feature>
<feature type="binding site" evidence="9">
    <location>
        <position position="316"/>
    </location>
    <ligand>
        <name>DNA</name>
        <dbReference type="ChEBI" id="CHEBI:16991"/>
    </ligand>
</feature>
<dbReference type="InterPro" id="IPR027417">
    <property type="entry name" value="P-loop_NTPase"/>
</dbReference>
<feature type="domain" description="AAA+ ATPase" evidence="10">
    <location>
        <begin position="52"/>
        <end position="182"/>
    </location>
</feature>
<dbReference type="CDD" id="cd00009">
    <property type="entry name" value="AAA"/>
    <property type="match status" value="1"/>
</dbReference>
<dbReference type="PANTHER" id="PTHR42848">
    <property type="match status" value="1"/>
</dbReference>
<dbReference type="HAMAP" id="MF_00016">
    <property type="entry name" value="DNA_HJ_migration_RuvB"/>
    <property type="match status" value="1"/>
</dbReference>
<dbReference type="Proteomes" id="UP000177697">
    <property type="component" value="Unassembled WGS sequence"/>
</dbReference>
<dbReference type="AlphaFoldDB" id="A0A1G2V038"/>
<dbReference type="Gene3D" id="1.10.10.10">
    <property type="entry name" value="Winged helix-like DNA-binding domain superfamily/Winged helix DNA-binding domain"/>
    <property type="match status" value="1"/>
</dbReference>
<dbReference type="Gene3D" id="3.40.50.300">
    <property type="entry name" value="P-loop containing nucleotide triphosphate hydrolases"/>
    <property type="match status" value="1"/>
</dbReference>
<keyword evidence="3 9" id="KW-0227">DNA damage</keyword>
<evidence type="ECO:0000313" key="11">
    <source>
        <dbReference type="EMBL" id="OHB14994.1"/>
    </source>
</evidence>
<feature type="binding site" evidence="9">
    <location>
        <position position="21"/>
    </location>
    <ligand>
        <name>ATP</name>
        <dbReference type="ChEBI" id="CHEBI:30616"/>
    </ligand>
</feature>
<dbReference type="PANTHER" id="PTHR42848:SF1">
    <property type="entry name" value="HOLLIDAY JUNCTION BRANCH MIGRATION COMPLEX SUBUNIT RUVB"/>
    <property type="match status" value="1"/>
</dbReference>
<name>A0A1G2V038_9BACT</name>
<dbReference type="InterPro" id="IPR008824">
    <property type="entry name" value="RuvB-like_N"/>
</dbReference>
<evidence type="ECO:0000256" key="5">
    <source>
        <dbReference type="ARBA" id="ARBA00022840"/>
    </source>
</evidence>
<keyword evidence="1 9" id="KW-0963">Cytoplasm</keyword>
<keyword evidence="8 9" id="KW-0234">DNA repair</keyword>
<evidence type="ECO:0000256" key="2">
    <source>
        <dbReference type="ARBA" id="ARBA00022741"/>
    </source>
</evidence>
<gene>
    <name evidence="9" type="primary">ruvB</name>
    <name evidence="11" type="ORF">A2431_03015</name>
</gene>
<feature type="binding site" evidence="9">
    <location>
        <position position="311"/>
    </location>
    <ligand>
        <name>DNA</name>
        <dbReference type="ChEBI" id="CHEBI:16991"/>
    </ligand>
</feature>
<dbReference type="Pfam" id="PF05496">
    <property type="entry name" value="RuvB_N"/>
    <property type="match status" value="1"/>
</dbReference>
<evidence type="ECO:0000256" key="7">
    <source>
        <dbReference type="ARBA" id="ARBA00023172"/>
    </source>
</evidence>
<dbReference type="GO" id="GO:0006310">
    <property type="term" value="P:DNA recombination"/>
    <property type="evidence" value="ECO:0007669"/>
    <property type="project" value="UniProtKB-UniRule"/>
</dbReference>
<evidence type="ECO:0000313" key="12">
    <source>
        <dbReference type="Proteomes" id="UP000177697"/>
    </source>
</evidence>
<dbReference type="NCBIfam" id="TIGR00635">
    <property type="entry name" value="ruvB"/>
    <property type="match status" value="1"/>
</dbReference>
<comment type="caution">
    <text evidence="11">The sequence shown here is derived from an EMBL/GenBank/DDBJ whole genome shotgun (WGS) entry which is preliminary data.</text>
</comment>
<protein>
    <recommendedName>
        <fullName evidence="9">Holliday junction branch migration complex subunit RuvB</fullName>
        <ecNumber evidence="9">3.6.4.-</ecNumber>
    </recommendedName>
</protein>
<keyword evidence="11" id="KW-0347">Helicase</keyword>
<comment type="similarity">
    <text evidence="9">Belongs to the RuvB family.</text>
</comment>
<evidence type="ECO:0000256" key="9">
    <source>
        <dbReference type="HAMAP-Rule" id="MF_00016"/>
    </source>
</evidence>
<evidence type="ECO:0000256" key="4">
    <source>
        <dbReference type="ARBA" id="ARBA00022801"/>
    </source>
</evidence>
<dbReference type="SUPFAM" id="SSF52540">
    <property type="entry name" value="P-loop containing nucleoside triphosphate hydrolases"/>
    <property type="match status" value="1"/>
</dbReference>
<dbReference type="GO" id="GO:0000400">
    <property type="term" value="F:four-way junction DNA binding"/>
    <property type="evidence" value="ECO:0007669"/>
    <property type="project" value="UniProtKB-UniRule"/>
</dbReference>
<comment type="domain">
    <text evidence="9">Has 3 domains, the large (RuvB-L) and small ATPase (RuvB-S) domains and the C-terminal head (RuvB-H) domain. The head domain binds DNA, while the ATPase domains jointly bind ATP, ADP or are empty depending on the state of the subunit in the translocation cycle. During a single DNA translocation step the structure of each domain remains the same, but their relative positions change.</text>
</comment>
<dbReference type="InterPro" id="IPR004605">
    <property type="entry name" value="DNA_helicase_Holl-junc_RuvB"/>
</dbReference>
<feature type="binding site" evidence="9">
    <location>
        <position position="67"/>
    </location>
    <ligand>
        <name>Mg(2+)</name>
        <dbReference type="ChEBI" id="CHEBI:18420"/>
    </ligand>
</feature>
<feature type="binding site" evidence="9">
    <location>
        <position position="63"/>
    </location>
    <ligand>
        <name>ATP</name>
        <dbReference type="ChEBI" id="CHEBI:30616"/>
    </ligand>
</feature>
<feature type="binding site" evidence="9">
    <location>
        <position position="220"/>
    </location>
    <ligand>
        <name>ATP</name>
        <dbReference type="ChEBI" id="CHEBI:30616"/>
    </ligand>
</feature>
<comment type="function">
    <text evidence="9">The RuvA-RuvB-RuvC complex processes Holliday junction (HJ) DNA during genetic recombination and DNA repair, while the RuvA-RuvB complex plays an important role in the rescue of blocked DNA replication forks via replication fork reversal (RFR). RuvA specifically binds to HJ cruciform DNA, conferring on it an open structure. The RuvB hexamer acts as an ATP-dependent pump, pulling dsDNA into and through the RuvAB complex. RuvB forms 2 homohexamers on either side of HJ DNA bound by 1 or 2 RuvA tetramers; 4 subunits per hexamer contact DNA at a time. Coordinated motions by a converter formed by DNA-disengaged RuvB subunits stimulates ATP hydrolysis and nucleotide exchange. Immobilization of the converter enables RuvB to convert the ATP-contained energy into a lever motion, pulling 2 nucleotides of DNA out of the RuvA tetramer per ATP hydrolyzed, thus driving DNA branch migration. The RuvB motors rotate together with the DNA substrate, which together with the progressing nucleotide cycle form the mechanistic basis for DNA recombination by continuous HJ branch migration. Branch migration allows RuvC to scan DNA until it finds its consensus sequence, where it cleaves and resolves cruciform DNA.</text>
</comment>
<dbReference type="SUPFAM" id="SSF46785">
    <property type="entry name" value="Winged helix' DNA-binding domain"/>
    <property type="match status" value="1"/>
</dbReference>
<dbReference type="GO" id="GO:0009378">
    <property type="term" value="F:four-way junction helicase activity"/>
    <property type="evidence" value="ECO:0007669"/>
    <property type="project" value="InterPro"/>
</dbReference>
<evidence type="ECO:0000256" key="3">
    <source>
        <dbReference type="ARBA" id="ARBA00022763"/>
    </source>
</evidence>
<feature type="binding site" evidence="9">
    <location>
        <position position="68"/>
    </location>
    <ligand>
        <name>ATP</name>
        <dbReference type="ChEBI" id="CHEBI:30616"/>
    </ligand>
</feature>
<dbReference type="Gene3D" id="1.10.8.60">
    <property type="match status" value="1"/>
</dbReference>
<dbReference type="GO" id="GO:0005737">
    <property type="term" value="C:cytoplasm"/>
    <property type="evidence" value="ECO:0007669"/>
    <property type="project" value="UniProtKB-SubCell"/>
</dbReference>
<organism evidence="11 12">
    <name type="scientific">Candidatus Zambryskibacteria bacterium RIFOXYC1_FULL_39_10</name>
    <dbReference type="NCBI Taxonomy" id="1802779"/>
    <lineage>
        <taxon>Bacteria</taxon>
        <taxon>Candidatus Zambryskiibacteriota</taxon>
    </lineage>
</organism>
<sequence>MSRNNKKPEESRDLEFLDQTLRPSKWDEYIGQENIKKNLHILLNAAKEREHPPEHLLFYGPPGLGKTTLAHLIAKETSSQMRSTSGPAIEKVGDLASILTNLSPGDILFIDEIHRLNKTIEEVLYPAMESRSLDIIIGKGPSARTIQLDLPPFTLIGATTRVAMISSPLRSRFSGGVFKLEFYNTNEIMSIIKRSADILGISLEKSAAQTIAERSRFTPRTANYLLKRARDYAQINKKDIDQDVVNESFKLLGIDNVGLNASDKTLLETIAKKFGGGPVGLNTLAASLSEEEATIEEFNEPYLLQMGFIERTPRGRVLTKLAYEHLGLDIPKNKQEKLL</sequence>
<keyword evidence="4 9" id="KW-0378">Hydrolase</keyword>
<keyword evidence="6 9" id="KW-0238">DNA-binding</keyword>
<reference evidence="11 12" key="1">
    <citation type="journal article" date="2016" name="Nat. Commun.">
        <title>Thousands of microbial genomes shed light on interconnected biogeochemical processes in an aquifer system.</title>
        <authorList>
            <person name="Anantharaman K."/>
            <person name="Brown C.T."/>
            <person name="Hug L.A."/>
            <person name="Sharon I."/>
            <person name="Castelle C.J."/>
            <person name="Probst A.J."/>
            <person name="Thomas B.C."/>
            <person name="Singh A."/>
            <person name="Wilkins M.J."/>
            <person name="Karaoz U."/>
            <person name="Brodie E.L."/>
            <person name="Williams K.H."/>
            <person name="Hubbard S.S."/>
            <person name="Banfield J.F."/>
        </authorList>
    </citation>
    <scope>NUCLEOTIDE SEQUENCE [LARGE SCALE GENOMIC DNA]</scope>
</reference>
<dbReference type="InterPro" id="IPR003593">
    <property type="entry name" value="AAA+_ATPase"/>
</dbReference>
<dbReference type="EC" id="3.6.4.-" evidence="9"/>
<feature type="binding site" evidence="9">
    <location>
        <position position="183"/>
    </location>
    <ligand>
        <name>ATP</name>
        <dbReference type="ChEBI" id="CHEBI:30616"/>
    </ligand>
</feature>
<comment type="caution">
    <text evidence="9">Lacks conserved residue(s) required for the propagation of feature annotation.</text>
</comment>
<dbReference type="GO" id="GO:0005524">
    <property type="term" value="F:ATP binding"/>
    <property type="evidence" value="ECO:0007669"/>
    <property type="project" value="UniProtKB-UniRule"/>
</dbReference>
<proteinExistence type="inferred from homology"/>
<dbReference type="Pfam" id="PF17864">
    <property type="entry name" value="AAA_lid_4"/>
    <property type="match status" value="1"/>
</dbReference>
<dbReference type="GO" id="GO:0016887">
    <property type="term" value="F:ATP hydrolysis activity"/>
    <property type="evidence" value="ECO:0007669"/>
    <property type="project" value="RHEA"/>
</dbReference>
<evidence type="ECO:0000256" key="1">
    <source>
        <dbReference type="ARBA" id="ARBA00022490"/>
    </source>
</evidence>
<evidence type="ECO:0000256" key="8">
    <source>
        <dbReference type="ARBA" id="ARBA00023204"/>
    </source>
</evidence>
<dbReference type="Pfam" id="PF05491">
    <property type="entry name" value="WHD_RuvB"/>
    <property type="match status" value="1"/>
</dbReference>
<dbReference type="NCBIfam" id="NF000868">
    <property type="entry name" value="PRK00080.1"/>
    <property type="match status" value="1"/>
</dbReference>
<comment type="catalytic activity">
    <reaction evidence="9">
        <text>ATP + H2O = ADP + phosphate + H(+)</text>
        <dbReference type="Rhea" id="RHEA:13065"/>
        <dbReference type="ChEBI" id="CHEBI:15377"/>
        <dbReference type="ChEBI" id="CHEBI:15378"/>
        <dbReference type="ChEBI" id="CHEBI:30616"/>
        <dbReference type="ChEBI" id="CHEBI:43474"/>
        <dbReference type="ChEBI" id="CHEBI:456216"/>
    </reaction>
</comment>
<comment type="subcellular location">
    <subcellularLocation>
        <location evidence="9">Cytoplasm</location>
    </subcellularLocation>
</comment>